<evidence type="ECO:0000313" key="3">
    <source>
        <dbReference type="Proteomes" id="UP001302126"/>
    </source>
</evidence>
<organism evidence="2 3">
    <name type="scientific">Podospora australis</name>
    <dbReference type="NCBI Taxonomy" id="1536484"/>
    <lineage>
        <taxon>Eukaryota</taxon>
        <taxon>Fungi</taxon>
        <taxon>Dikarya</taxon>
        <taxon>Ascomycota</taxon>
        <taxon>Pezizomycotina</taxon>
        <taxon>Sordariomycetes</taxon>
        <taxon>Sordariomycetidae</taxon>
        <taxon>Sordariales</taxon>
        <taxon>Podosporaceae</taxon>
        <taxon>Podospora</taxon>
    </lineage>
</organism>
<proteinExistence type="predicted"/>
<dbReference type="Proteomes" id="UP001302126">
    <property type="component" value="Unassembled WGS sequence"/>
</dbReference>
<dbReference type="EMBL" id="MU864406">
    <property type="protein sequence ID" value="KAK4187245.1"/>
    <property type="molecule type" value="Genomic_DNA"/>
</dbReference>
<feature type="compositionally biased region" description="Low complexity" evidence="1">
    <location>
        <begin position="506"/>
        <end position="520"/>
    </location>
</feature>
<evidence type="ECO:0000313" key="2">
    <source>
        <dbReference type="EMBL" id="KAK4187245.1"/>
    </source>
</evidence>
<name>A0AAN6WSA3_9PEZI</name>
<feature type="compositionally biased region" description="Acidic residues" evidence="1">
    <location>
        <begin position="420"/>
        <end position="429"/>
    </location>
</feature>
<reference evidence="2" key="1">
    <citation type="journal article" date="2023" name="Mol. Phylogenet. Evol.">
        <title>Genome-scale phylogeny and comparative genomics of the fungal order Sordariales.</title>
        <authorList>
            <person name="Hensen N."/>
            <person name="Bonometti L."/>
            <person name="Westerberg I."/>
            <person name="Brannstrom I.O."/>
            <person name="Guillou S."/>
            <person name="Cros-Aarteil S."/>
            <person name="Calhoun S."/>
            <person name="Haridas S."/>
            <person name="Kuo A."/>
            <person name="Mondo S."/>
            <person name="Pangilinan J."/>
            <person name="Riley R."/>
            <person name="LaButti K."/>
            <person name="Andreopoulos B."/>
            <person name="Lipzen A."/>
            <person name="Chen C."/>
            <person name="Yan M."/>
            <person name="Daum C."/>
            <person name="Ng V."/>
            <person name="Clum A."/>
            <person name="Steindorff A."/>
            <person name="Ohm R.A."/>
            <person name="Martin F."/>
            <person name="Silar P."/>
            <person name="Natvig D.O."/>
            <person name="Lalanne C."/>
            <person name="Gautier V."/>
            <person name="Ament-Velasquez S.L."/>
            <person name="Kruys A."/>
            <person name="Hutchinson M.I."/>
            <person name="Powell A.J."/>
            <person name="Barry K."/>
            <person name="Miller A.N."/>
            <person name="Grigoriev I.V."/>
            <person name="Debuchy R."/>
            <person name="Gladieux P."/>
            <person name="Hiltunen Thoren M."/>
            <person name="Johannesson H."/>
        </authorList>
    </citation>
    <scope>NUCLEOTIDE SEQUENCE</scope>
    <source>
        <strain evidence="2">PSN309</strain>
    </source>
</reference>
<feature type="region of interest" description="Disordered" evidence="1">
    <location>
        <begin position="409"/>
        <end position="583"/>
    </location>
</feature>
<sequence>MGVSYPKADVPKKVLNNWDYEVCYPSYPPSEQAVVLEVTRRLAQKKDITQDHLLAFKTVYPRLYQVPPKSRRRLVEWMEQHPYSQNWNLGRFLNTADEDRALGFEPRKPGVPSEAIWKSAYDREKYERIKQERQPQAPNPVGELDEAGEAEVAAYDLEPQAGAVEAAATNFDLDNHHLDLANEAMEQLQRPKKDKMVPAVRKRARSRVVTAKMTPTPFPNHLKHKFPSLTGLSQQEFFSEELIAASASFQELQKKLERIVERLDPQDEFGYLLSQIADDASAHIARLKQAEVKSSRLKHEMGGFTLEDEDPEVRRDVLAKRAKIAREELPRTEHTMQPRQGSKTDLPELTRKGLKQHECQQLPSQPQHGVTFEYGGPDNSFVGGSTMDRPIHPEYLVATQSAPSVISDSSFRMRGRADPDAVDELDDGEFLPLPSRSVPRSEAPSRPTIRHLGDVDLTDPQDLERRYSDENFSRLVGKQLQREQKSKKEHSTASTKKSTGGFKVYTPPTTKAAVPATTSTLAPNKVAKTIQKTKQSSQPPAAAAAPTGSTTCAMSAALAQEGEKKGKNQPGYHGLDAISGSDE</sequence>
<gene>
    <name evidence="2" type="ORF">QBC35DRAFT_552389</name>
</gene>
<feature type="compositionally biased region" description="Basic and acidic residues" evidence="1">
    <location>
        <begin position="462"/>
        <end position="472"/>
    </location>
</feature>
<keyword evidence="3" id="KW-1185">Reference proteome</keyword>
<accession>A0AAN6WSA3</accession>
<reference evidence="2" key="2">
    <citation type="submission" date="2023-05" db="EMBL/GenBank/DDBJ databases">
        <authorList>
            <consortium name="Lawrence Berkeley National Laboratory"/>
            <person name="Steindorff A."/>
            <person name="Hensen N."/>
            <person name="Bonometti L."/>
            <person name="Westerberg I."/>
            <person name="Brannstrom I.O."/>
            <person name="Guillou S."/>
            <person name="Cros-Aarteil S."/>
            <person name="Calhoun S."/>
            <person name="Haridas S."/>
            <person name="Kuo A."/>
            <person name="Mondo S."/>
            <person name="Pangilinan J."/>
            <person name="Riley R."/>
            <person name="Labutti K."/>
            <person name="Andreopoulos B."/>
            <person name="Lipzen A."/>
            <person name="Chen C."/>
            <person name="Yanf M."/>
            <person name="Daum C."/>
            <person name="Ng V."/>
            <person name="Clum A."/>
            <person name="Ohm R."/>
            <person name="Martin F."/>
            <person name="Silar P."/>
            <person name="Natvig D."/>
            <person name="Lalanne C."/>
            <person name="Gautier V."/>
            <person name="Ament-Velasquez S.L."/>
            <person name="Kruys A."/>
            <person name="Hutchinson M.I."/>
            <person name="Powell A.J."/>
            <person name="Barry K."/>
            <person name="Miller A.N."/>
            <person name="Grigoriev I.V."/>
            <person name="Debuchy R."/>
            <person name="Gladieux P."/>
            <person name="Thoren M.H."/>
            <person name="Johannesson H."/>
        </authorList>
    </citation>
    <scope>NUCLEOTIDE SEQUENCE</scope>
    <source>
        <strain evidence="2">PSN309</strain>
    </source>
</reference>
<evidence type="ECO:0000256" key="1">
    <source>
        <dbReference type="SAM" id="MobiDB-lite"/>
    </source>
</evidence>
<feature type="compositionally biased region" description="Basic and acidic residues" evidence="1">
    <location>
        <begin position="480"/>
        <end position="491"/>
    </location>
</feature>
<protein>
    <submittedName>
        <fullName evidence="2">Uncharacterized protein</fullName>
    </submittedName>
</protein>
<dbReference type="AlphaFoldDB" id="A0AAN6WSA3"/>
<comment type="caution">
    <text evidence="2">The sequence shown here is derived from an EMBL/GenBank/DDBJ whole genome shotgun (WGS) entry which is preliminary data.</text>
</comment>